<organism evidence="5 6">
    <name type="scientific">Thalictrum thalictroides</name>
    <name type="common">Rue-anemone</name>
    <name type="synonym">Anemone thalictroides</name>
    <dbReference type="NCBI Taxonomy" id="46969"/>
    <lineage>
        <taxon>Eukaryota</taxon>
        <taxon>Viridiplantae</taxon>
        <taxon>Streptophyta</taxon>
        <taxon>Embryophyta</taxon>
        <taxon>Tracheophyta</taxon>
        <taxon>Spermatophyta</taxon>
        <taxon>Magnoliopsida</taxon>
        <taxon>Ranunculales</taxon>
        <taxon>Ranunculaceae</taxon>
        <taxon>Thalictroideae</taxon>
        <taxon>Thalictrum</taxon>
    </lineage>
</organism>
<keyword evidence="6" id="KW-1185">Reference proteome</keyword>
<dbReference type="InterPro" id="IPR016073">
    <property type="entry name" value="Skp1_comp_POZ"/>
</dbReference>
<dbReference type="Proteomes" id="UP000554482">
    <property type="component" value="Unassembled WGS sequence"/>
</dbReference>
<evidence type="ECO:0000256" key="2">
    <source>
        <dbReference type="ARBA" id="ARBA00009993"/>
    </source>
</evidence>
<evidence type="ECO:0000259" key="4">
    <source>
        <dbReference type="Pfam" id="PF03931"/>
    </source>
</evidence>
<dbReference type="InterPro" id="IPR016897">
    <property type="entry name" value="SKP1"/>
</dbReference>
<gene>
    <name evidence="5" type="ORF">FRX31_021467</name>
</gene>
<feature type="domain" description="SKP1 component POZ" evidence="4">
    <location>
        <begin position="30"/>
        <end position="86"/>
    </location>
</feature>
<comment type="caution">
    <text evidence="5">The sequence shown here is derived from an EMBL/GenBank/DDBJ whole genome shotgun (WGS) entry which is preliminary data.</text>
</comment>
<dbReference type="GO" id="GO:0009867">
    <property type="term" value="P:jasmonic acid mediated signaling pathway"/>
    <property type="evidence" value="ECO:0007669"/>
    <property type="project" value="UniProtKB-ARBA"/>
</dbReference>
<evidence type="ECO:0000256" key="1">
    <source>
        <dbReference type="ARBA" id="ARBA00004906"/>
    </source>
</evidence>
<dbReference type="AlphaFoldDB" id="A0A7J6VVU1"/>
<keyword evidence="3" id="KW-0833">Ubl conjugation pathway</keyword>
<dbReference type="SMART" id="SM00512">
    <property type="entry name" value="Skp1"/>
    <property type="match status" value="1"/>
</dbReference>
<sequence>MVGSLAKTRKVKDLSINMEKVTIGRSNNNVILKSFDGDFFEVNENFVSESQIIQNMIAHNQSNEGVLLQNITVKTLAKVIEYYEKHFARTADHYLILS</sequence>
<name>A0A7J6VVU1_THATH</name>
<dbReference type="GO" id="GO:0006511">
    <property type="term" value="P:ubiquitin-dependent protein catabolic process"/>
    <property type="evidence" value="ECO:0007669"/>
    <property type="project" value="InterPro"/>
</dbReference>
<evidence type="ECO:0000313" key="5">
    <source>
        <dbReference type="EMBL" id="KAF5188951.1"/>
    </source>
</evidence>
<proteinExistence type="inferred from homology"/>
<dbReference type="EMBL" id="JABWDY010026136">
    <property type="protein sequence ID" value="KAF5188951.1"/>
    <property type="molecule type" value="Genomic_DNA"/>
</dbReference>
<dbReference type="InterPro" id="IPR001232">
    <property type="entry name" value="SKP1-like"/>
</dbReference>
<evidence type="ECO:0000256" key="3">
    <source>
        <dbReference type="ARBA" id="ARBA00022786"/>
    </source>
</evidence>
<protein>
    <recommendedName>
        <fullName evidence="4">SKP1 component POZ domain-containing protein</fullName>
    </recommendedName>
</protein>
<dbReference type="GO" id="GO:0016567">
    <property type="term" value="P:protein ubiquitination"/>
    <property type="evidence" value="ECO:0007669"/>
    <property type="project" value="UniProtKB-UniPathway"/>
</dbReference>
<accession>A0A7J6VVU1</accession>
<dbReference type="Pfam" id="PF03931">
    <property type="entry name" value="Skp1_POZ"/>
    <property type="match status" value="1"/>
</dbReference>
<dbReference type="Gene3D" id="3.30.710.10">
    <property type="entry name" value="Potassium Channel Kv1.1, Chain A"/>
    <property type="match status" value="1"/>
</dbReference>
<dbReference type="SUPFAM" id="SSF54695">
    <property type="entry name" value="POZ domain"/>
    <property type="match status" value="1"/>
</dbReference>
<dbReference type="PANTHER" id="PTHR11165">
    <property type="entry name" value="SKP1"/>
    <property type="match status" value="1"/>
</dbReference>
<evidence type="ECO:0000313" key="6">
    <source>
        <dbReference type="Proteomes" id="UP000554482"/>
    </source>
</evidence>
<comment type="similarity">
    <text evidence="2">Belongs to the SKP1 family.</text>
</comment>
<dbReference type="InterPro" id="IPR011333">
    <property type="entry name" value="SKP1/BTB/POZ_sf"/>
</dbReference>
<reference evidence="5 6" key="1">
    <citation type="submission" date="2020-06" db="EMBL/GenBank/DDBJ databases">
        <title>Transcriptomic and genomic resources for Thalictrum thalictroides and T. hernandezii: Facilitating candidate gene discovery in an emerging model plant lineage.</title>
        <authorList>
            <person name="Arias T."/>
            <person name="Riano-Pachon D.M."/>
            <person name="Di Stilio V.S."/>
        </authorList>
    </citation>
    <scope>NUCLEOTIDE SEQUENCE [LARGE SCALE GENOMIC DNA]</scope>
    <source>
        <strain evidence="6">cv. WT478/WT964</strain>
        <tissue evidence="5">Leaves</tissue>
    </source>
</reference>
<comment type="pathway">
    <text evidence="1">Protein modification; protein ubiquitination.</text>
</comment>
<dbReference type="UniPathway" id="UPA00143"/>